<dbReference type="EMBL" id="JAYWIO010000003">
    <property type="protein sequence ID" value="KAK7273314.1"/>
    <property type="molecule type" value="Genomic_DNA"/>
</dbReference>
<keyword evidence="5" id="KW-0539">Nucleus</keyword>
<evidence type="ECO:0000256" key="4">
    <source>
        <dbReference type="ARBA" id="ARBA00023163"/>
    </source>
</evidence>
<accession>A0AAN9FBJ9</accession>
<dbReference type="AlphaFoldDB" id="A0AAN9FBJ9"/>
<keyword evidence="2" id="KW-0805">Transcription regulation</keyword>
<evidence type="ECO:0000313" key="8">
    <source>
        <dbReference type="Proteomes" id="UP001372338"/>
    </source>
</evidence>
<keyword evidence="3" id="KW-0238">DNA-binding</keyword>
<dbReference type="CDD" id="cd10017">
    <property type="entry name" value="B3_DNA"/>
    <property type="match status" value="1"/>
</dbReference>
<organism evidence="7 8">
    <name type="scientific">Crotalaria pallida</name>
    <name type="common">Smooth rattlebox</name>
    <name type="synonym">Crotalaria striata</name>
    <dbReference type="NCBI Taxonomy" id="3830"/>
    <lineage>
        <taxon>Eukaryota</taxon>
        <taxon>Viridiplantae</taxon>
        <taxon>Streptophyta</taxon>
        <taxon>Embryophyta</taxon>
        <taxon>Tracheophyta</taxon>
        <taxon>Spermatophyta</taxon>
        <taxon>Magnoliopsida</taxon>
        <taxon>eudicotyledons</taxon>
        <taxon>Gunneridae</taxon>
        <taxon>Pentapetalae</taxon>
        <taxon>rosids</taxon>
        <taxon>fabids</taxon>
        <taxon>Fabales</taxon>
        <taxon>Fabaceae</taxon>
        <taxon>Papilionoideae</taxon>
        <taxon>50 kb inversion clade</taxon>
        <taxon>genistoids sensu lato</taxon>
        <taxon>core genistoids</taxon>
        <taxon>Crotalarieae</taxon>
        <taxon>Crotalaria</taxon>
    </lineage>
</organism>
<dbReference type="Gene3D" id="2.40.330.10">
    <property type="entry name" value="DNA-binding pseudobarrel domain"/>
    <property type="match status" value="1"/>
</dbReference>
<evidence type="ECO:0000313" key="7">
    <source>
        <dbReference type="EMBL" id="KAK7273314.1"/>
    </source>
</evidence>
<keyword evidence="4" id="KW-0804">Transcription</keyword>
<evidence type="ECO:0000256" key="3">
    <source>
        <dbReference type="ARBA" id="ARBA00023125"/>
    </source>
</evidence>
<evidence type="ECO:0000256" key="2">
    <source>
        <dbReference type="ARBA" id="ARBA00023015"/>
    </source>
</evidence>
<evidence type="ECO:0000259" key="6">
    <source>
        <dbReference type="PROSITE" id="PS50863"/>
    </source>
</evidence>
<reference evidence="7 8" key="1">
    <citation type="submission" date="2024-01" db="EMBL/GenBank/DDBJ databases">
        <title>The genomes of 5 underutilized Papilionoideae crops provide insights into root nodulation and disease resistanc.</title>
        <authorList>
            <person name="Yuan L."/>
        </authorList>
    </citation>
    <scope>NUCLEOTIDE SEQUENCE [LARGE SCALE GENOMIC DNA]</scope>
    <source>
        <strain evidence="7">ZHUSHIDOU_FW_LH</strain>
        <tissue evidence="7">Leaf</tissue>
    </source>
</reference>
<proteinExistence type="predicted"/>
<dbReference type="InterPro" id="IPR003340">
    <property type="entry name" value="B3_DNA-bd"/>
</dbReference>
<dbReference type="PROSITE" id="PS50863">
    <property type="entry name" value="B3"/>
    <property type="match status" value="1"/>
</dbReference>
<dbReference type="Proteomes" id="UP001372338">
    <property type="component" value="Unassembled WGS sequence"/>
</dbReference>
<comment type="caution">
    <text evidence="7">The sequence shown here is derived from an EMBL/GenBank/DDBJ whole genome shotgun (WGS) entry which is preliminary data.</text>
</comment>
<dbReference type="GO" id="GO:0003677">
    <property type="term" value="F:DNA binding"/>
    <property type="evidence" value="ECO:0007669"/>
    <property type="project" value="UniProtKB-KW"/>
</dbReference>
<evidence type="ECO:0000256" key="5">
    <source>
        <dbReference type="ARBA" id="ARBA00023242"/>
    </source>
</evidence>
<dbReference type="GO" id="GO:0005634">
    <property type="term" value="C:nucleus"/>
    <property type="evidence" value="ECO:0007669"/>
    <property type="project" value="UniProtKB-SubCell"/>
</dbReference>
<sequence length="133" mass="14945">MSRNSDTGVAFDEAITEEQSQEFKGVNVYDPTYKDADGTLLLPLFAHHVTKAEIRGIQTMVIPAHVRDQHLSIGQECVLVQGKGSEPEKWYIIWNPTKSNSCAFGEGWYGYVQANNLNVDDMVEFYKNENTGV</sequence>
<comment type="subcellular location">
    <subcellularLocation>
        <location evidence="1">Nucleus</location>
    </subcellularLocation>
</comment>
<evidence type="ECO:0000256" key="1">
    <source>
        <dbReference type="ARBA" id="ARBA00004123"/>
    </source>
</evidence>
<protein>
    <recommendedName>
        <fullName evidence="6">TF-B3 domain-containing protein</fullName>
    </recommendedName>
</protein>
<feature type="domain" description="TF-B3" evidence="6">
    <location>
        <begin position="45"/>
        <end position="133"/>
    </location>
</feature>
<keyword evidence="8" id="KW-1185">Reference proteome</keyword>
<dbReference type="SUPFAM" id="SSF101936">
    <property type="entry name" value="DNA-binding pseudobarrel domain"/>
    <property type="match status" value="1"/>
</dbReference>
<gene>
    <name evidence="7" type="ORF">RIF29_14363</name>
</gene>
<name>A0AAN9FBJ9_CROPI</name>
<dbReference type="InterPro" id="IPR015300">
    <property type="entry name" value="DNA-bd_pseudobarrel_sf"/>
</dbReference>